<keyword evidence="6" id="KW-0804">Transcription</keyword>
<proteinExistence type="predicted"/>
<evidence type="ECO:0000256" key="7">
    <source>
        <dbReference type="PROSITE-ProRule" id="PRU00169"/>
    </source>
</evidence>
<dbReference type="PROSITE" id="PS50110">
    <property type="entry name" value="RESPONSE_REGULATORY"/>
    <property type="match status" value="1"/>
</dbReference>
<name>A0A3Q8XMA5_9HYPH</name>
<dbReference type="PRINTS" id="PR01590">
    <property type="entry name" value="HTHFIS"/>
</dbReference>
<dbReference type="OrthoDB" id="9762726at2"/>
<evidence type="ECO:0000256" key="6">
    <source>
        <dbReference type="ARBA" id="ARBA00023163"/>
    </source>
</evidence>
<keyword evidence="11" id="KW-1185">Reference proteome</keyword>
<evidence type="ECO:0000256" key="3">
    <source>
        <dbReference type="ARBA" id="ARBA00023012"/>
    </source>
</evidence>
<keyword evidence="1" id="KW-0547">Nucleotide-binding</keyword>
<dbReference type="Gene3D" id="1.10.10.60">
    <property type="entry name" value="Homeodomain-like"/>
    <property type="match status" value="1"/>
</dbReference>
<dbReference type="Gene3D" id="3.40.50.300">
    <property type="entry name" value="P-loop containing nucleotide triphosphate hydrolases"/>
    <property type="match status" value="1"/>
</dbReference>
<keyword evidence="5" id="KW-0010">Activator</keyword>
<evidence type="ECO:0000313" key="10">
    <source>
        <dbReference type="EMBL" id="AZN70935.1"/>
    </source>
</evidence>
<keyword evidence="2" id="KW-0067">ATP-binding</keyword>
<dbReference type="InterPro" id="IPR009057">
    <property type="entry name" value="Homeodomain-like_sf"/>
</dbReference>
<dbReference type="InterPro" id="IPR002078">
    <property type="entry name" value="Sigma_54_int"/>
</dbReference>
<keyword evidence="4" id="KW-0805">Transcription regulation</keyword>
<dbReference type="GO" id="GO:0005524">
    <property type="term" value="F:ATP binding"/>
    <property type="evidence" value="ECO:0007669"/>
    <property type="project" value="UniProtKB-KW"/>
</dbReference>
<dbReference type="Proteomes" id="UP000268192">
    <property type="component" value="Chromosome"/>
</dbReference>
<evidence type="ECO:0000256" key="1">
    <source>
        <dbReference type="ARBA" id="ARBA00022741"/>
    </source>
</evidence>
<dbReference type="Pfam" id="PF00072">
    <property type="entry name" value="Response_reg"/>
    <property type="match status" value="1"/>
</dbReference>
<dbReference type="InterPro" id="IPR058031">
    <property type="entry name" value="AAA_lid_NorR"/>
</dbReference>
<dbReference type="Pfam" id="PF00158">
    <property type="entry name" value="Sigma54_activat"/>
    <property type="match status" value="1"/>
</dbReference>
<dbReference type="KEGG" id="abaw:D5400_06290"/>
<dbReference type="Gene3D" id="1.10.8.60">
    <property type="match status" value="1"/>
</dbReference>
<dbReference type="FunFam" id="3.40.50.300:FF:000006">
    <property type="entry name" value="DNA-binding transcriptional regulator NtrC"/>
    <property type="match status" value="1"/>
</dbReference>
<dbReference type="SUPFAM" id="SSF46689">
    <property type="entry name" value="Homeodomain-like"/>
    <property type="match status" value="1"/>
</dbReference>
<dbReference type="SMART" id="SM00382">
    <property type="entry name" value="AAA"/>
    <property type="match status" value="1"/>
</dbReference>
<feature type="domain" description="Sigma-54 factor interaction" evidence="8">
    <location>
        <begin position="131"/>
        <end position="360"/>
    </location>
</feature>
<dbReference type="GO" id="GO:0000160">
    <property type="term" value="P:phosphorelay signal transduction system"/>
    <property type="evidence" value="ECO:0007669"/>
    <property type="project" value="UniProtKB-KW"/>
</dbReference>
<evidence type="ECO:0000256" key="4">
    <source>
        <dbReference type="ARBA" id="ARBA00023015"/>
    </source>
</evidence>
<dbReference type="InterPro" id="IPR001789">
    <property type="entry name" value="Sig_transdc_resp-reg_receiver"/>
</dbReference>
<dbReference type="InterPro" id="IPR027417">
    <property type="entry name" value="P-loop_NTPase"/>
</dbReference>
<accession>A0A3Q8XMA5</accession>
<dbReference type="PANTHER" id="PTHR32071:SF57">
    <property type="entry name" value="C4-DICARBOXYLATE TRANSPORT TRANSCRIPTIONAL REGULATORY PROTEIN DCTD"/>
    <property type="match status" value="1"/>
</dbReference>
<dbReference type="PROSITE" id="PS50045">
    <property type="entry name" value="SIGMA54_INTERACT_4"/>
    <property type="match status" value="1"/>
</dbReference>
<dbReference type="EMBL" id="CP032509">
    <property type="protein sequence ID" value="AZN70935.1"/>
    <property type="molecule type" value="Genomic_DNA"/>
</dbReference>
<feature type="modified residue" description="4-aspartylphosphate" evidence="7">
    <location>
        <position position="54"/>
    </location>
</feature>
<evidence type="ECO:0000259" key="9">
    <source>
        <dbReference type="PROSITE" id="PS50110"/>
    </source>
</evidence>
<dbReference type="RefSeq" id="WP_126008697.1">
    <property type="nucleotide sequence ID" value="NZ_CP032509.1"/>
</dbReference>
<dbReference type="PANTHER" id="PTHR32071">
    <property type="entry name" value="TRANSCRIPTIONAL REGULATORY PROTEIN"/>
    <property type="match status" value="1"/>
</dbReference>
<evidence type="ECO:0000256" key="2">
    <source>
        <dbReference type="ARBA" id="ARBA00022840"/>
    </source>
</evidence>
<evidence type="ECO:0000259" key="8">
    <source>
        <dbReference type="PROSITE" id="PS50045"/>
    </source>
</evidence>
<dbReference type="InterPro" id="IPR011006">
    <property type="entry name" value="CheY-like_superfamily"/>
</dbReference>
<dbReference type="Pfam" id="PF02954">
    <property type="entry name" value="HTH_8"/>
    <property type="match status" value="1"/>
</dbReference>
<dbReference type="GO" id="GO:0043565">
    <property type="term" value="F:sequence-specific DNA binding"/>
    <property type="evidence" value="ECO:0007669"/>
    <property type="project" value="InterPro"/>
</dbReference>
<reference evidence="10 11" key="1">
    <citation type="submission" date="2018-09" db="EMBL/GenBank/DDBJ databases">
        <title>Marinorhizobium profundi gen. nov., sp. nov., isolated from a deep-sea sediment sample from the New Britain Trench and proposal of Marinorhizobiaceae fam. nov. in the order Rhizobiales of the class Alphaproteobacteria.</title>
        <authorList>
            <person name="Cao J."/>
        </authorList>
    </citation>
    <scope>NUCLEOTIDE SEQUENCE [LARGE SCALE GENOMIC DNA]</scope>
    <source>
        <strain evidence="10 11">WS11</strain>
    </source>
</reference>
<dbReference type="InterPro" id="IPR003593">
    <property type="entry name" value="AAA+_ATPase"/>
</dbReference>
<dbReference type="SUPFAM" id="SSF52172">
    <property type="entry name" value="CheY-like"/>
    <property type="match status" value="1"/>
</dbReference>
<organism evidence="10 11">
    <name type="scientific">Georhizobium profundi</name>
    <dbReference type="NCBI Taxonomy" id="2341112"/>
    <lineage>
        <taxon>Bacteria</taxon>
        <taxon>Pseudomonadati</taxon>
        <taxon>Pseudomonadota</taxon>
        <taxon>Alphaproteobacteria</taxon>
        <taxon>Hyphomicrobiales</taxon>
        <taxon>Rhizobiaceae</taxon>
        <taxon>Georhizobium</taxon>
    </lineage>
</organism>
<dbReference type="Pfam" id="PF25601">
    <property type="entry name" value="AAA_lid_14"/>
    <property type="match status" value="1"/>
</dbReference>
<dbReference type="SUPFAM" id="SSF52540">
    <property type="entry name" value="P-loop containing nucleoside triphosphate hydrolases"/>
    <property type="match status" value="1"/>
</dbReference>
<keyword evidence="7" id="KW-0597">Phosphoprotein</keyword>
<feature type="domain" description="Response regulatory" evidence="9">
    <location>
        <begin position="5"/>
        <end position="119"/>
    </location>
</feature>
<keyword evidence="3" id="KW-0902">Two-component regulatory system</keyword>
<dbReference type="Gene3D" id="3.40.50.2300">
    <property type="match status" value="1"/>
</dbReference>
<gene>
    <name evidence="10" type="ORF">D5400_06290</name>
</gene>
<dbReference type="InterPro" id="IPR002197">
    <property type="entry name" value="HTH_Fis"/>
</dbReference>
<dbReference type="AlphaFoldDB" id="A0A3Q8XMA5"/>
<protein>
    <submittedName>
        <fullName evidence="10">Sigma-54-dependent Fis family transcriptional regulator</fullName>
    </submittedName>
</protein>
<dbReference type="CDD" id="cd00009">
    <property type="entry name" value="AAA"/>
    <property type="match status" value="1"/>
</dbReference>
<evidence type="ECO:0000313" key="11">
    <source>
        <dbReference type="Proteomes" id="UP000268192"/>
    </source>
</evidence>
<dbReference type="GO" id="GO:0006355">
    <property type="term" value="P:regulation of DNA-templated transcription"/>
    <property type="evidence" value="ECO:0007669"/>
    <property type="project" value="InterPro"/>
</dbReference>
<evidence type="ECO:0000256" key="5">
    <source>
        <dbReference type="ARBA" id="ARBA00023159"/>
    </source>
</evidence>
<dbReference type="SMART" id="SM00448">
    <property type="entry name" value="REC"/>
    <property type="match status" value="1"/>
</dbReference>
<sequence length="441" mass="47809">MSGALILLVEDDATLGASLRQRLELEGFGVSWARSAAEARTLLASLQPAIILSDIRLPDGDGETVMRSHFDRNGLVPTIFMTAFGDIDQAVRLVRAGALNYVTKPFDLDQLIEELQNITRRSLVKEAPADPFENSPAMREIGQMLKRAAATDMPVLLLGETGTGKEVAARYLHASGSRSSAPFVPVNCGALPADLADSMIFGHERGSFTGAVGAHRGFIEETEGGTLFLDEIGDLPLPLQVKLLRVLESREYRRLGGSDTRNFNGRIVCATNRDLAALVAEEKFREDLWFRINVITLQLPPLRERGSDIGGLLRTFVASAAQKAGRLPPEIHAEAIDAALAHGWPGNIREMINRVDRAVALGNDTVLTARDLFPDGSVARSEPRAQPVDDTLSAAREAAERAQIVSALAKTNGSLKDAAELLGVSRTTLWDKMRRYGLGDQ</sequence>